<protein>
    <recommendedName>
        <fullName evidence="4">Chemokine interleukin-8-like domain-containing protein</fullName>
    </recommendedName>
</protein>
<evidence type="ECO:0000313" key="3">
    <source>
        <dbReference type="Proteomes" id="UP000261580"/>
    </source>
</evidence>
<keyword evidence="1" id="KW-0732">Signal</keyword>
<evidence type="ECO:0000256" key="1">
    <source>
        <dbReference type="SAM" id="SignalP"/>
    </source>
</evidence>
<dbReference type="STRING" id="32507.ENSNBRP00000028693"/>
<evidence type="ECO:0008006" key="4">
    <source>
        <dbReference type="Google" id="ProtNLM"/>
    </source>
</evidence>
<dbReference type="GeneTree" id="ENSGT01140000282617"/>
<accession>A0A3Q4I4J8</accession>
<evidence type="ECO:0000313" key="2">
    <source>
        <dbReference type="Ensembl" id="ENSNBRP00000028693.1"/>
    </source>
</evidence>
<dbReference type="Ensembl" id="ENSNBRT00000029442.1">
    <property type="protein sequence ID" value="ENSNBRP00000028693.1"/>
    <property type="gene ID" value="ENSNBRG00000021860.1"/>
</dbReference>
<reference evidence="2" key="1">
    <citation type="submission" date="2025-08" db="UniProtKB">
        <authorList>
            <consortium name="Ensembl"/>
        </authorList>
    </citation>
    <scope>IDENTIFICATION</scope>
</reference>
<feature type="chain" id="PRO_5018741463" description="Chemokine interleukin-8-like domain-containing protein" evidence="1">
    <location>
        <begin position="24"/>
        <end position="121"/>
    </location>
</feature>
<organism evidence="2 3">
    <name type="scientific">Neolamprologus brichardi</name>
    <name type="common">Fairy cichlid</name>
    <name type="synonym">Lamprologus brichardi</name>
    <dbReference type="NCBI Taxonomy" id="32507"/>
    <lineage>
        <taxon>Eukaryota</taxon>
        <taxon>Metazoa</taxon>
        <taxon>Chordata</taxon>
        <taxon>Craniata</taxon>
        <taxon>Vertebrata</taxon>
        <taxon>Euteleostomi</taxon>
        <taxon>Actinopterygii</taxon>
        <taxon>Neopterygii</taxon>
        <taxon>Teleostei</taxon>
        <taxon>Neoteleostei</taxon>
        <taxon>Acanthomorphata</taxon>
        <taxon>Ovalentaria</taxon>
        <taxon>Cichlomorphae</taxon>
        <taxon>Cichliformes</taxon>
        <taxon>Cichlidae</taxon>
        <taxon>African cichlids</taxon>
        <taxon>Pseudocrenilabrinae</taxon>
        <taxon>Lamprologini</taxon>
        <taxon>Neolamprologus</taxon>
    </lineage>
</organism>
<dbReference type="Bgee" id="ENSNBRG00000021860">
    <property type="expression patterns" value="Expressed in mesonephros and 3 other cell types or tissues"/>
</dbReference>
<dbReference type="Proteomes" id="UP000261580">
    <property type="component" value="Unassembled WGS sequence"/>
</dbReference>
<dbReference type="AlphaFoldDB" id="A0A3Q4I4J8"/>
<keyword evidence="3" id="KW-1185">Reference proteome</keyword>
<proteinExistence type="predicted"/>
<feature type="signal peptide" evidence="1">
    <location>
        <begin position="1"/>
        <end position="23"/>
    </location>
</feature>
<name>A0A3Q4I4J8_NEOBR</name>
<reference evidence="2" key="2">
    <citation type="submission" date="2025-09" db="UniProtKB">
        <authorList>
            <consortium name="Ensembl"/>
        </authorList>
    </citation>
    <scope>IDENTIFICATION</scope>
</reference>
<sequence>MAAPRLALSVVVLMLAVIALTEGMRGAGPKKCCFRFNDQEISLVCPTSYVVKQLRAKGQFNKLYLLQLLMNPLNLQDCVNNLVKKSTALSLISLHTSTVMSSAPTSFTAAGISFLLILFTF</sequence>